<name>A0A2T7A1P8_TUBBO</name>
<keyword evidence="3" id="KW-1185">Reference proteome</keyword>
<gene>
    <name evidence="2" type="ORF">B9Z19DRAFT_1076645</name>
</gene>
<dbReference type="AlphaFoldDB" id="A0A2T7A1P8"/>
<feature type="transmembrane region" description="Helical" evidence="1">
    <location>
        <begin position="37"/>
        <end position="67"/>
    </location>
</feature>
<reference evidence="2 3" key="1">
    <citation type="submission" date="2017-04" db="EMBL/GenBank/DDBJ databases">
        <title>Draft genome sequence of Tuber borchii Vittad., a whitish edible truffle.</title>
        <authorList>
            <consortium name="DOE Joint Genome Institute"/>
            <person name="Murat C."/>
            <person name="Kuo A."/>
            <person name="Barry K.W."/>
            <person name="Clum A."/>
            <person name="Dockter R.B."/>
            <person name="Fauchery L."/>
            <person name="Iotti M."/>
            <person name="Kohler A."/>
            <person name="Labutti K."/>
            <person name="Lindquist E.A."/>
            <person name="Lipzen A."/>
            <person name="Ohm R.A."/>
            <person name="Wang M."/>
            <person name="Grigoriev I.V."/>
            <person name="Zambonelli A."/>
            <person name="Martin F.M."/>
        </authorList>
    </citation>
    <scope>NUCLEOTIDE SEQUENCE [LARGE SCALE GENOMIC DNA]</scope>
    <source>
        <strain evidence="2 3">Tbo3840</strain>
    </source>
</reference>
<dbReference type="EMBL" id="NESQ01000042">
    <property type="protein sequence ID" value="PUU81647.1"/>
    <property type="molecule type" value="Genomic_DNA"/>
</dbReference>
<proteinExistence type="predicted"/>
<comment type="caution">
    <text evidence="2">The sequence shown here is derived from an EMBL/GenBank/DDBJ whole genome shotgun (WGS) entry which is preliminary data.</text>
</comment>
<keyword evidence="1" id="KW-0812">Transmembrane</keyword>
<protein>
    <submittedName>
        <fullName evidence="2">Uncharacterized protein</fullName>
    </submittedName>
</protein>
<dbReference type="Proteomes" id="UP000244722">
    <property type="component" value="Unassembled WGS sequence"/>
</dbReference>
<organism evidence="2 3">
    <name type="scientific">Tuber borchii</name>
    <name type="common">White truffle</name>
    <dbReference type="NCBI Taxonomy" id="42251"/>
    <lineage>
        <taxon>Eukaryota</taxon>
        <taxon>Fungi</taxon>
        <taxon>Dikarya</taxon>
        <taxon>Ascomycota</taxon>
        <taxon>Pezizomycotina</taxon>
        <taxon>Pezizomycetes</taxon>
        <taxon>Pezizales</taxon>
        <taxon>Tuberaceae</taxon>
        <taxon>Tuber</taxon>
    </lineage>
</organism>
<accession>A0A2T7A1P8</accession>
<feature type="transmembrane region" description="Helical" evidence="1">
    <location>
        <begin position="12"/>
        <end position="31"/>
    </location>
</feature>
<evidence type="ECO:0000313" key="3">
    <source>
        <dbReference type="Proteomes" id="UP000244722"/>
    </source>
</evidence>
<evidence type="ECO:0000313" key="2">
    <source>
        <dbReference type="EMBL" id="PUU81647.1"/>
    </source>
</evidence>
<keyword evidence="1" id="KW-1133">Transmembrane helix</keyword>
<sequence length="94" mass="11135">MKWSWPLRHYLFSWAVQSGLLLAVMVITVRWDIPPELWVPSCVGALMVIMECWHCNFPWLLCCWGLVRHRFPARAPAPLDRCVGYRRRNRAVLE</sequence>
<keyword evidence="1" id="KW-0472">Membrane</keyword>
<evidence type="ECO:0000256" key="1">
    <source>
        <dbReference type="SAM" id="Phobius"/>
    </source>
</evidence>